<dbReference type="Pfam" id="PF08245">
    <property type="entry name" value="Mur_ligase_M"/>
    <property type="match status" value="1"/>
</dbReference>
<dbReference type="NCBIfam" id="TIGR01087">
    <property type="entry name" value="murD"/>
    <property type="match status" value="1"/>
</dbReference>
<dbReference type="SUPFAM" id="SSF51984">
    <property type="entry name" value="MurCD N-terminal domain"/>
    <property type="match status" value="1"/>
</dbReference>
<dbReference type="SUPFAM" id="SSF53623">
    <property type="entry name" value="MurD-like peptide ligases, catalytic domain"/>
    <property type="match status" value="1"/>
</dbReference>
<organism evidence="11 12">
    <name type="scientific">Thermosipho atlanticus DSM 15807</name>
    <dbReference type="NCBI Taxonomy" id="1123380"/>
    <lineage>
        <taxon>Bacteria</taxon>
        <taxon>Thermotogati</taxon>
        <taxon>Thermotogota</taxon>
        <taxon>Thermotogae</taxon>
        <taxon>Thermotogales</taxon>
        <taxon>Fervidobacteriaceae</taxon>
        <taxon>Thermosipho</taxon>
    </lineage>
</organism>
<keyword evidence="5 7" id="KW-0547">Nucleotide-binding</keyword>
<keyword evidence="7 8" id="KW-0961">Cell wall biogenesis/degradation</keyword>
<dbReference type="Pfam" id="PF21377">
    <property type="entry name" value="MurD_N"/>
    <property type="match status" value="1"/>
</dbReference>
<dbReference type="InterPro" id="IPR005762">
    <property type="entry name" value="MurD"/>
</dbReference>
<feature type="domain" description="Mur ligase central" evidence="10">
    <location>
        <begin position="110"/>
        <end position="255"/>
    </location>
</feature>
<comment type="catalytic activity">
    <reaction evidence="7 8">
        <text>UDP-N-acetyl-alpha-D-muramoyl-L-alanine + D-glutamate + ATP = UDP-N-acetyl-alpha-D-muramoyl-L-alanyl-D-glutamate + ADP + phosphate + H(+)</text>
        <dbReference type="Rhea" id="RHEA:16429"/>
        <dbReference type="ChEBI" id="CHEBI:15378"/>
        <dbReference type="ChEBI" id="CHEBI:29986"/>
        <dbReference type="ChEBI" id="CHEBI:30616"/>
        <dbReference type="ChEBI" id="CHEBI:43474"/>
        <dbReference type="ChEBI" id="CHEBI:83898"/>
        <dbReference type="ChEBI" id="CHEBI:83900"/>
        <dbReference type="ChEBI" id="CHEBI:456216"/>
        <dbReference type="EC" id="6.3.2.9"/>
    </reaction>
</comment>
<evidence type="ECO:0000256" key="4">
    <source>
        <dbReference type="ARBA" id="ARBA00022598"/>
    </source>
</evidence>
<evidence type="ECO:0000256" key="3">
    <source>
        <dbReference type="ARBA" id="ARBA00022490"/>
    </source>
</evidence>
<keyword evidence="12" id="KW-1185">Reference proteome</keyword>
<evidence type="ECO:0000313" key="12">
    <source>
        <dbReference type="Proteomes" id="UP000242592"/>
    </source>
</evidence>
<feature type="domain" description="Mur ligase C-terminal" evidence="9">
    <location>
        <begin position="284"/>
        <end position="395"/>
    </location>
</feature>
<keyword evidence="7 8" id="KW-0133">Cell shape</keyword>
<accession>A0A1M5RVT7</accession>
<evidence type="ECO:0000313" key="11">
    <source>
        <dbReference type="EMBL" id="SHH30356.1"/>
    </source>
</evidence>
<dbReference type="GO" id="GO:0009252">
    <property type="term" value="P:peptidoglycan biosynthetic process"/>
    <property type="evidence" value="ECO:0007669"/>
    <property type="project" value="UniProtKB-UniRule"/>
</dbReference>
<evidence type="ECO:0000256" key="8">
    <source>
        <dbReference type="RuleBase" id="RU003664"/>
    </source>
</evidence>
<protein>
    <recommendedName>
        <fullName evidence="7 8">UDP-N-acetylmuramoylalanine--D-glutamate ligase</fullName>
        <ecNumber evidence="7 8">6.3.2.9</ecNumber>
    </recommendedName>
    <alternativeName>
        <fullName evidence="7">D-glutamic acid-adding enzyme</fullName>
    </alternativeName>
    <alternativeName>
        <fullName evidence="7">UDP-N-acetylmuramoyl-L-alanyl-D-glutamate synthetase</fullName>
    </alternativeName>
</protein>
<dbReference type="GO" id="GO:0005737">
    <property type="term" value="C:cytoplasm"/>
    <property type="evidence" value="ECO:0007669"/>
    <property type="project" value="UniProtKB-SubCell"/>
</dbReference>
<dbReference type="PANTHER" id="PTHR43692:SF1">
    <property type="entry name" value="UDP-N-ACETYLMURAMOYLALANINE--D-GLUTAMATE LIGASE"/>
    <property type="match status" value="1"/>
</dbReference>
<keyword evidence="4 7" id="KW-0436">Ligase</keyword>
<dbReference type="InterPro" id="IPR013221">
    <property type="entry name" value="Mur_ligase_cen"/>
</dbReference>
<dbReference type="GO" id="GO:0005524">
    <property type="term" value="F:ATP binding"/>
    <property type="evidence" value="ECO:0007669"/>
    <property type="project" value="UniProtKB-UniRule"/>
</dbReference>
<dbReference type="RefSeq" id="WP_073072142.1">
    <property type="nucleotide sequence ID" value="NZ_FQXN01000002.1"/>
</dbReference>
<proteinExistence type="inferred from homology"/>
<dbReference type="OrthoDB" id="9809796at2"/>
<evidence type="ECO:0000256" key="5">
    <source>
        <dbReference type="ARBA" id="ARBA00022741"/>
    </source>
</evidence>
<comment type="subcellular location">
    <subcellularLocation>
        <location evidence="1 7 8">Cytoplasm</location>
    </subcellularLocation>
</comment>
<dbReference type="STRING" id="1123380.SAMN02745199_0650"/>
<dbReference type="InterPro" id="IPR004101">
    <property type="entry name" value="Mur_ligase_C"/>
</dbReference>
<dbReference type="Proteomes" id="UP000242592">
    <property type="component" value="Unassembled WGS sequence"/>
</dbReference>
<comment type="function">
    <text evidence="7 8">Cell wall formation. Catalyzes the addition of glutamate to the nucleotide precursor UDP-N-acetylmuramoyl-L-alanine (UMA).</text>
</comment>
<comment type="similarity">
    <text evidence="7">Belongs to the MurCDEF family.</text>
</comment>
<dbReference type="InterPro" id="IPR036615">
    <property type="entry name" value="Mur_ligase_C_dom_sf"/>
</dbReference>
<dbReference type="GO" id="GO:0071555">
    <property type="term" value="P:cell wall organization"/>
    <property type="evidence" value="ECO:0007669"/>
    <property type="project" value="UniProtKB-KW"/>
</dbReference>
<dbReference type="GO" id="GO:0051301">
    <property type="term" value="P:cell division"/>
    <property type="evidence" value="ECO:0007669"/>
    <property type="project" value="UniProtKB-KW"/>
</dbReference>
<dbReference type="PANTHER" id="PTHR43692">
    <property type="entry name" value="UDP-N-ACETYLMURAMOYLALANINE--D-GLUTAMATE LIGASE"/>
    <property type="match status" value="1"/>
</dbReference>
<reference evidence="12" key="1">
    <citation type="submission" date="2016-11" db="EMBL/GenBank/DDBJ databases">
        <authorList>
            <person name="Varghese N."/>
            <person name="Submissions S."/>
        </authorList>
    </citation>
    <scope>NUCLEOTIDE SEQUENCE [LARGE SCALE GENOMIC DNA]</scope>
    <source>
        <strain evidence="12">DSM 15807</strain>
    </source>
</reference>
<evidence type="ECO:0000256" key="2">
    <source>
        <dbReference type="ARBA" id="ARBA00004752"/>
    </source>
</evidence>
<keyword evidence="7 8" id="KW-0131">Cell cycle</keyword>
<gene>
    <name evidence="7" type="primary">murD</name>
    <name evidence="11" type="ORF">SAMN02745199_0650</name>
</gene>
<evidence type="ECO:0000256" key="6">
    <source>
        <dbReference type="ARBA" id="ARBA00022840"/>
    </source>
</evidence>
<comment type="pathway">
    <text evidence="2 7 8">Cell wall biogenesis; peptidoglycan biosynthesis.</text>
</comment>
<name>A0A1M5RVT7_9BACT</name>
<dbReference type="Pfam" id="PF02875">
    <property type="entry name" value="Mur_ligase_C"/>
    <property type="match status" value="1"/>
</dbReference>
<sequence>MKYALLGLGISNKEILKYLLKKGEKVFVSEQKKLSDSDRKFLIENNVDFEELGHSSKVLENDVILVSPGIHFDNQIIKKAISEGIKVDTEISFCTNEFEKLGWLPYIVAVTGSVGKSTTVSMIHHVLNKHTRSLLAGNIGIPVAKLLNDNLRADYLILEVSSFQLYWSQLFKPNLSVILNIYPNHLNWHPDMEHYVMSKFKIAIFQDENDIFVYNPDDSHIINKLDLVKARKIPFVKSFDLEKLPPHLRYKQTLENVAATKSVIEAMGFEFKIKYLDDFQKLPHRMEFVTEINGVKFFNDSKATNAIAVIKAVENFDENLHLIMAGIGKKEDYTDLVNVLEKHTKSLAVVGPIFEDLKPYLENKKVNYFEAKSISEAVLKLFSVAEKGDVIMLSPGGASFDAYKNFEERGEYFKQIVMQLKEGRN</sequence>
<dbReference type="Gene3D" id="3.90.190.20">
    <property type="entry name" value="Mur ligase, C-terminal domain"/>
    <property type="match status" value="1"/>
</dbReference>
<dbReference type="InterPro" id="IPR036565">
    <property type="entry name" value="Mur-like_cat_sf"/>
</dbReference>
<keyword evidence="7 8" id="KW-0132">Cell division</keyword>
<dbReference type="GO" id="GO:0008764">
    <property type="term" value="F:UDP-N-acetylmuramoylalanine-D-glutamate ligase activity"/>
    <property type="evidence" value="ECO:0007669"/>
    <property type="project" value="UniProtKB-UniRule"/>
</dbReference>
<dbReference type="EMBL" id="FQXN01000002">
    <property type="protein sequence ID" value="SHH30356.1"/>
    <property type="molecule type" value="Genomic_DNA"/>
</dbReference>
<dbReference type="UniPathway" id="UPA00219"/>
<evidence type="ECO:0000256" key="1">
    <source>
        <dbReference type="ARBA" id="ARBA00004496"/>
    </source>
</evidence>
<dbReference type="GO" id="GO:0008360">
    <property type="term" value="P:regulation of cell shape"/>
    <property type="evidence" value="ECO:0007669"/>
    <property type="project" value="UniProtKB-KW"/>
</dbReference>
<feature type="binding site" evidence="7">
    <location>
        <begin position="112"/>
        <end position="118"/>
    </location>
    <ligand>
        <name>ATP</name>
        <dbReference type="ChEBI" id="CHEBI:30616"/>
    </ligand>
</feature>
<evidence type="ECO:0000259" key="9">
    <source>
        <dbReference type="Pfam" id="PF02875"/>
    </source>
</evidence>
<keyword evidence="7 8" id="KW-0573">Peptidoglycan synthesis</keyword>
<keyword evidence="3 7" id="KW-0963">Cytoplasm</keyword>
<evidence type="ECO:0000259" key="10">
    <source>
        <dbReference type="Pfam" id="PF08245"/>
    </source>
</evidence>
<dbReference type="SUPFAM" id="SSF53244">
    <property type="entry name" value="MurD-like peptide ligases, peptide-binding domain"/>
    <property type="match status" value="1"/>
</dbReference>
<dbReference type="AlphaFoldDB" id="A0A1M5RVT7"/>
<keyword evidence="6 7" id="KW-0067">ATP-binding</keyword>
<dbReference type="Gene3D" id="3.40.50.720">
    <property type="entry name" value="NAD(P)-binding Rossmann-like Domain"/>
    <property type="match status" value="1"/>
</dbReference>
<dbReference type="HAMAP" id="MF_00639">
    <property type="entry name" value="MurD"/>
    <property type="match status" value="1"/>
</dbReference>
<evidence type="ECO:0000256" key="7">
    <source>
        <dbReference type="HAMAP-Rule" id="MF_00639"/>
    </source>
</evidence>
<dbReference type="EC" id="6.3.2.9" evidence="7 8"/>